<organism evidence="2 3">
    <name type="scientific">Grifola frondosa</name>
    <name type="common">Maitake</name>
    <name type="synonym">Polyporus frondosus</name>
    <dbReference type="NCBI Taxonomy" id="5627"/>
    <lineage>
        <taxon>Eukaryota</taxon>
        <taxon>Fungi</taxon>
        <taxon>Dikarya</taxon>
        <taxon>Basidiomycota</taxon>
        <taxon>Agaricomycotina</taxon>
        <taxon>Agaricomycetes</taxon>
        <taxon>Polyporales</taxon>
        <taxon>Grifolaceae</taxon>
        <taxon>Grifola</taxon>
    </lineage>
</organism>
<sequence>MLAPPPQILDRPTIALRASAIVPVEQDVHDDQEAPRATCVTTTPNTRKTYKGQPARRCGGRLRAQPREAPEIFQSITSIPAYRGQSFEELRLECYRIATLTTGRPPRAVPPNAPSSMIIPPLCTPYVHVPDDDHQPPALREVTMSYEPNLCARFTFAVPSQ</sequence>
<dbReference type="EMBL" id="LUGG01000015">
    <property type="protein sequence ID" value="OBZ69609.1"/>
    <property type="molecule type" value="Genomic_DNA"/>
</dbReference>
<dbReference type="AlphaFoldDB" id="A0A1C7LZY5"/>
<name>A0A1C7LZY5_GRIFR</name>
<evidence type="ECO:0000256" key="1">
    <source>
        <dbReference type="SAM" id="MobiDB-lite"/>
    </source>
</evidence>
<dbReference type="OrthoDB" id="2799088at2759"/>
<keyword evidence="3" id="KW-1185">Reference proteome</keyword>
<comment type="caution">
    <text evidence="2">The sequence shown here is derived from an EMBL/GenBank/DDBJ whole genome shotgun (WGS) entry which is preliminary data.</text>
</comment>
<proteinExistence type="predicted"/>
<dbReference type="Proteomes" id="UP000092993">
    <property type="component" value="Unassembled WGS sequence"/>
</dbReference>
<feature type="region of interest" description="Disordered" evidence="1">
    <location>
        <begin position="43"/>
        <end position="66"/>
    </location>
</feature>
<protein>
    <submittedName>
        <fullName evidence="2">Uncharacterized protein</fullName>
    </submittedName>
</protein>
<gene>
    <name evidence="2" type="ORF">A0H81_10228</name>
</gene>
<dbReference type="Gene3D" id="1.10.10.2360">
    <property type="match status" value="1"/>
</dbReference>
<evidence type="ECO:0000313" key="2">
    <source>
        <dbReference type="EMBL" id="OBZ69609.1"/>
    </source>
</evidence>
<accession>A0A1C7LZY5</accession>
<reference evidence="2 3" key="1">
    <citation type="submission" date="2016-03" db="EMBL/GenBank/DDBJ databases">
        <title>Whole genome sequencing of Grifola frondosa 9006-11.</title>
        <authorList>
            <person name="Min B."/>
            <person name="Park H."/>
            <person name="Kim J.-G."/>
            <person name="Cho H."/>
            <person name="Oh Y.-L."/>
            <person name="Kong W.-S."/>
            <person name="Choi I.-G."/>
        </authorList>
    </citation>
    <scope>NUCLEOTIDE SEQUENCE [LARGE SCALE GENOMIC DNA]</scope>
    <source>
        <strain evidence="2 3">9006-11</strain>
    </source>
</reference>
<evidence type="ECO:0000313" key="3">
    <source>
        <dbReference type="Proteomes" id="UP000092993"/>
    </source>
</evidence>